<organism evidence="8">
    <name type="scientific">freshwater metagenome</name>
    <dbReference type="NCBI Taxonomy" id="449393"/>
    <lineage>
        <taxon>unclassified sequences</taxon>
        <taxon>metagenomes</taxon>
        <taxon>ecological metagenomes</taxon>
    </lineage>
</organism>
<feature type="transmembrane region" description="Helical" evidence="7">
    <location>
        <begin position="133"/>
        <end position="153"/>
    </location>
</feature>
<feature type="transmembrane region" description="Helical" evidence="7">
    <location>
        <begin position="165"/>
        <end position="185"/>
    </location>
</feature>
<feature type="transmembrane region" description="Helical" evidence="7">
    <location>
        <begin position="76"/>
        <end position="96"/>
    </location>
</feature>
<dbReference type="PANTHER" id="PTHR22926:SF3">
    <property type="entry name" value="UNDECAPRENYL-PHOSPHATE ALPHA-N-ACETYLGLUCOSAMINYL 1-PHOSPHATE TRANSFERASE"/>
    <property type="match status" value="1"/>
</dbReference>
<evidence type="ECO:0000313" key="9">
    <source>
        <dbReference type="EMBL" id="CAB4606406.1"/>
    </source>
</evidence>
<dbReference type="AlphaFoldDB" id="A0A6J6B3V8"/>
<feature type="transmembrane region" description="Helical" evidence="7">
    <location>
        <begin position="338"/>
        <end position="360"/>
    </location>
</feature>
<dbReference type="PROSITE" id="PS01348">
    <property type="entry name" value="MRAY_2"/>
    <property type="match status" value="1"/>
</dbReference>
<dbReference type="CDD" id="cd06853">
    <property type="entry name" value="GT_WecA_like"/>
    <property type="match status" value="1"/>
</dbReference>
<evidence type="ECO:0000256" key="1">
    <source>
        <dbReference type="ARBA" id="ARBA00004651"/>
    </source>
</evidence>
<dbReference type="GO" id="GO:0009103">
    <property type="term" value="P:lipopolysaccharide biosynthetic process"/>
    <property type="evidence" value="ECO:0007669"/>
    <property type="project" value="TreeGrafter"/>
</dbReference>
<dbReference type="GO" id="GO:0005886">
    <property type="term" value="C:plasma membrane"/>
    <property type="evidence" value="ECO:0007669"/>
    <property type="project" value="UniProtKB-SubCell"/>
</dbReference>
<gene>
    <name evidence="8" type="ORF">UFOPK1433_00067</name>
    <name evidence="9" type="ORF">UFOPK1843_00539</name>
</gene>
<comment type="subcellular location">
    <subcellularLocation>
        <location evidence="1">Cell membrane</location>
        <topology evidence="1">Multi-pass membrane protein</topology>
    </subcellularLocation>
</comment>
<feature type="transmembrane region" description="Helical" evidence="7">
    <location>
        <begin position="260"/>
        <end position="282"/>
    </location>
</feature>
<name>A0A6J6B3V8_9ZZZZ</name>
<keyword evidence="5 7" id="KW-1133">Transmembrane helix</keyword>
<dbReference type="InterPro" id="IPR000715">
    <property type="entry name" value="Glycosyl_transferase_4"/>
</dbReference>
<feature type="transmembrane region" description="Helical" evidence="7">
    <location>
        <begin position="191"/>
        <end position="212"/>
    </location>
</feature>
<dbReference type="PANTHER" id="PTHR22926">
    <property type="entry name" value="PHOSPHO-N-ACETYLMURAMOYL-PENTAPEPTIDE-TRANSFERASE"/>
    <property type="match status" value="1"/>
</dbReference>
<dbReference type="GO" id="GO:0071555">
    <property type="term" value="P:cell wall organization"/>
    <property type="evidence" value="ECO:0007669"/>
    <property type="project" value="TreeGrafter"/>
</dbReference>
<evidence type="ECO:0000256" key="4">
    <source>
        <dbReference type="ARBA" id="ARBA00022692"/>
    </source>
</evidence>
<keyword evidence="2" id="KW-1003">Cell membrane</keyword>
<keyword evidence="3" id="KW-0808">Transferase</keyword>
<dbReference type="EMBL" id="CAEZSN010000003">
    <property type="protein sequence ID" value="CAB4533545.1"/>
    <property type="molecule type" value="Genomic_DNA"/>
</dbReference>
<evidence type="ECO:0000256" key="2">
    <source>
        <dbReference type="ARBA" id="ARBA00022475"/>
    </source>
</evidence>
<feature type="transmembrane region" description="Helical" evidence="7">
    <location>
        <begin position="6"/>
        <end position="27"/>
    </location>
</feature>
<feature type="transmembrane region" description="Helical" evidence="7">
    <location>
        <begin position="221"/>
        <end position="240"/>
    </location>
</feature>
<accession>A0A6J6B3V8</accession>
<dbReference type="Pfam" id="PF00953">
    <property type="entry name" value="Glycos_transf_4"/>
    <property type="match status" value="1"/>
</dbReference>
<feature type="transmembrane region" description="Helical" evidence="7">
    <location>
        <begin position="108"/>
        <end position="127"/>
    </location>
</feature>
<evidence type="ECO:0000256" key="5">
    <source>
        <dbReference type="ARBA" id="ARBA00022989"/>
    </source>
</evidence>
<evidence type="ECO:0000256" key="6">
    <source>
        <dbReference type="ARBA" id="ARBA00023136"/>
    </source>
</evidence>
<evidence type="ECO:0000256" key="3">
    <source>
        <dbReference type="ARBA" id="ARBA00022679"/>
    </source>
</evidence>
<keyword evidence="6 7" id="KW-0472">Membrane</keyword>
<keyword evidence="4 7" id="KW-0812">Transmembrane</keyword>
<protein>
    <submittedName>
        <fullName evidence="8">Unannotated protein</fullName>
    </submittedName>
</protein>
<dbReference type="InterPro" id="IPR018480">
    <property type="entry name" value="PNAcMuramoyl-5peptid_Trfase_CS"/>
</dbReference>
<reference evidence="8" key="1">
    <citation type="submission" date="2020-05" db="EMBL/GenBank/DDBJ databases">
        <authorList>
            <person name="Chiriac C."/>
            <person name="Salcher M."/>
            <person name="Ghai R."/>
            <person name="Kavagutti S V."/>
        </authorList>
    </citation>
    <scope>NUCLEOTIDE SEQUENCE</scope>
</reference>
<feature type="transmembrane region" description="Helical" evidence="7">
    <location>
        <begin position="48"/>
        <end position="70"/>
    </location>
</feature>
<proteinExistence type="predicted"/>
<evidence type="ECO:0000313" key="8">
    <source>
        <dbReference type="EMBL" id="CAB4533545.1"/>
    </source>
</evidence>
<dbReference type="GO" id="GO:0016780">
    <property type="term" value="F:phosphotransferase activity, for other substituted phosphate groups"/>
    <property type="evidence" value="ECO:0007669"/>
    <property type="project" value="InterPro"/>
</dbReference>
<evidence type="ECO:0000256" key="7">
    <source>
        <dbReference type="SAM" id="Phobius"/>
    </source>
</evidence>
<dbReference type="EMBL" id="CAEZUR010000033">
    <property type="protein sequence ID" value="CAB4606406.1"/>
    <property type="molecule type" value="Genomic_DNA"/>
</dbReference>
<feature type="transmembrane region" description="Helical" evidence="7">
    <location>
        <begin position="311"/>
        <end position="332"/>
    </location>
</feature>
<dbReference type="GO" id="GO:0044038">
    <property type="term" value="P:cell wall macromolecule biosynthetic process"/>
    <property type="evidence" value="ECO:0007669"/>
    <property type="project" value="TreeGrafter"/>
</dbReference>
<sequence>MRAYLLMIAVSAIVTFLATHLVIKITRKYKIYPEIRSRDSHSVPTPRLGGLGMFAGFLVAMGTAASLGWFKSVFVADGPIMGVLIAASIIAILGALDDVYDLDWMLKLGGQFVAAGILAWNGVQIVSLPIGGITIGSFGMSFTVSVFLTVLIMNAVNFIDGLDGLVAGVVLIGTSTFFVYSYLLAQKTTPSNYFSLASLISAIVIGMCLGFLPHNWRPAKIFMGDSGALLLALLMTTSAVSVTGQLDPSFIAESNLMPAFLPMIIPLAILVLPLLDFTLAVLRRLRAGKSPFAADRQHLHHRLQDFGHGHLGSVLVFYVWTTLISATCLLLFLEPAEWAIAFGSIGTVLALIYTVWPVLIRKLQERKAGN</sequence>